<proteinExistence type="inferred from homology"/>
<dbReference type="Pfam" id="PF12451">
    <property type="entry name" value="VPS11_C"/>
    <property type="match status" value="1"/>
</dbReference>
<dbReference type="SMART" id="SM00184">
    <property type="entry name" value="RING"/>
    <property type="match status" value="1"/>
</dbReference>
<keyword evidence="3" id="KW-0479">Metal-binding</keyword>
<dbReference type="PROSITE" id="PS50236">
    <property type="entry name" value="CHCR"/>
    <property type="match status" value="1"/>
</dbReference>
<dbReference type="SUPFAM" id="SSF50978">
    <property type="entry name" value="WD40 repeat-like"/>
    <property type="match status" value="1"/>
</dbReference>
<dbReference type="Gene3D" id="2.130.10.10">
    <property type="entry name" value="YVTN repeat-like/Quinoprotein amine dehydrogenase"/>
    <property type="match status" value="1"/>
</dbReference>
<organism evidence="13 14">
    <name type="scientific">[Candida] anglica</name>
    <dbReference type="NCBI Taxonomy" id="148631"/>
    <lineage>
        <taxon>Eukaryota</taxon>
        <taxon>Fungi</taxon>
        <taxon>Dikarya</taxon>
        <taxon>Ascomycota</taxon>
        <taxon>Saccharomycotina</taxon>
        <taxon>Pichiomycetes</taxon>
        <taxon>Debaryomycetaceae</taxon>
        <taxon>Kurtzmaniella</taxon>
    </lineage>
</organism>
<feature type="repeat" description="CHCR" evidence="11">
    <location>
        <begin position="418"/>
        <end position="577"/>
    </location>
</feature>
<comment type="similarity">
    <text evidence="1 9">Belongs to the VPS11 family.</text>
</comment>
<protein>
    <recommendedName>
        <fullName evidence="9">E3 ubiquitin-protein ligase PEP5</fullName>
        <ecNumber evidence="9">2.3.2.27</ecNumber>
    </recommendedName>
</protein>
<dbReference type="PIRSF" id="PIRSF007860">
    <property type="entry name" value="VPS11"/>
    <property type="match status" value="1"/>
</dbReference>
<dbReference type="InterPro" id="IPR000547">
    <property type="entry name" value="Clathrin_H-chain/VPS_repeat"/>
</dbReference>
<evidence type="ECO:0000313" key="14">
    <source>
        <dbReference type="Proteomes" id="UP001497600"/>
    </source>
</evidence>
<dbReference type="InterPro" id="IPR015943">
    <property type="entry name" value="WD40/YVTN_repeat-like_dom_sf"/>
</dbReference>
<evidence type="ECO:0000256" key="9">
    <source>
        <dbReference type="PIRNR" id="PIRNR007860"/>
    </source>
</evidence>
<evidence type="ECO:0000256" key="4">
    <source>
        <dbReference type="ARBA" id="ARBA00022771"/>
    </source>
</evidence>
<dbReference type="InterPro" id="IPR057308">
    <property type="entry name" value="CHCR_PEP5_VPS11"/>
</dbReference>
<keyword evidence="9" id="KW-0833">Ubl conjugation pathway</keyword>
<dbReference type="Pfam" id="PF17122">
    <property type="entry name" value="zf-C3H2C3"/>
    <property type="match status" value="1"/>
</dbReference>
<keyword evidence="6 9" id="KW-0653">Protein transport</keyword>
<dbReference type="EMBL" id="OZ004259">
    <property type="protein sequence ID" value="CAK7919377.1"/>
    <property type="molecule type" value="Genomic_DNA"/>
</dbReference>
<dbReference type="Gene3D" id="3.30.40.10">
    <property type="entry name" value="Zinc/RING finger domain, C3HC4 (zinc finger)"/>
    <property type="match status" value="1"/>
</dbReference>
<reference evidence="13 14" key="1">
    <citation type="submission" date="2024-01" db="EMBL/GenBank/DDBJ databases">
        <authorList>
            <consortium name="Genoscope - CEA"/>
            <person name="William W."/>
        </authorList>
    </citation>
    <scope>NUCLEOTIDE SEQUENCE [LARGE SCALE GENOMIC DNA]</scope>
    <source>
        <strain evidence="13 14">29B2s-10</strain>
    </source>
</reference>
<dbReference type="Pfam" id="PF23356">
    <property type="entry name" value="TPR_PEP5_VPS11"/>
    <property type="match status" value="1"/>
</dbReference>
<evidence type="ECO:0000256" key="7">
    <source>
        <dbReference type="ARBA" id="ARBA00023136"/>
    </source>
</evidence>
<sequence>MTTDASWRQFPLFDLTPIRDPYYRSPEALYSDPSLSAVCSCDSYLVLAVHNVIKVVAREFVLAKQFSAYDLEYRINYMAALPQSNLVVTVAERQGFPALLKLWDITKLVSLDTKDEDQYKHEYHTLVRINNQDNAFPISSFAFNPDLTCVAVGYANGKVLLIRGDLIRDRGSKQRVIYESPDPVTGIRFNPKEDLLYITTTSRILTVLTTGRNHGKLHRLLSKKTGVDINCSDIDPFSDELIVATSESIRYYNHLNKTHTLALDMPKKYIYRFGKQYLLVVSPTTINSGVLSSNGGSGASKVVVLDLTNNHISFTLTIPNSTINHVFSMWGDIYMLSNDGVFFKIHEKPINQQIEIILQRNLYLVAYQLAEQASLPKSTLLRIQKLHGTFLFENQNFEESIDVYIQCLDLIDSTATTAHNETLADFIMDIVTKFKDVSNINNLSKFLFRLYELKLADNDHLTLLLCCYCKLKKLEDLDTFIDELDLETTDNSSHVDLQELNFQLIINLFKECGYYTQVIKLLYKLNQPGHIVDIQLNYLNQPQKCLQYIKTLSIDDLLLILIDYSKYLLDNLPIETTELLINVFTGHYVPQEQELKPFEATVTLETNGHDDSVNEENEEHHFPINSYKNFLTYISLGESSEDQEEVSKQPSSPTYLPPRPTLIFPSFTTHPNEFVVFLEACVEAFDRYQGNINDKTDLLMTLYEMYLTLGSQKDASDEWSTKAKQLVDTYSTLFNKSSLLLVSHVYGFHEGELVAKEQSGFEESLFRSSAISGNVEDCFKLALKYGDTKPELYKLLLKFIVSKVEIFNQVSESDFRSVLQKIKAYKLASPLEVVQILSTTEFTTIGLVKDYLIEYIDTQNREISNNHKLINSYEKESTKYGLELSELTSKPFVIQNNKCSACKMKLDFPMLHFKCGHSYHQRCLEENVIVSSTTVLNESNKNKDDRQCPLCADNLERIRDIRDRQYQSKEDVAMFEQSLKNSDDRFKVVSDYFGKGVMENETTVVLNQI</sequence>
<dbReference type="InterPro" id="IPR036322">
    <property type="entry name" value="WD40_repeat_dom_sf"/>
</dbReference>
<evidence type="ECO:0000256" key="8">
    <source>
        <dbReference type="ARBA" id="ARBA00029433"/>
    </source>
</evidence>
<dbReference type="InterPro" id="IPR001841">
    <property type="entry name" value="Znf_RING"/>
</dbReference>
<dbReference type="InterPro" id="IPR016528">
    <property type="entry name" value="VPS11"/>
</dbReference>
<feature type="domain" description="RING-type" evidence="12">
    <location>
        <begin position="899"/>
        <end position="951"/>
    </location>
</feature>
<evidence type="ECO:0000256" key="10">
    <source>
        <dbReference type="PROSITE-ProRule" id="PRU00175"/>
    </source>
</evidence>
<dbReference type="PANTHER" id="PTHR23323">
    <property type="entry name" value="VACUOLAR PROTEIN SORTING-ASSOCIATED PROTEIN"/>
    <property type="match status" value="1"/>
</dbReference>
<keyword evidence="14" id="KW-1185">Reference proteome</keyword>
<keyword evidence="4 10" id="KW-0863">Zinc-finger</keyword>
<accession>A0ABP0EMV9</accession>
<comment type="subcellular location">
    <subcellularLocation>
        <location evidence="8">Endomembrane system</location>
        <topology evidence="8">Peripheral membrane protein</topology>
        <orientation evidence="8">Cytoplasmic side</orientation>
    </subcellularLocation>
    <subcellularLocation>
        <location evidence="9">Vacuole membrane</location>
        <topology evidence="9">Peripheral membrane protein</topology>
        <orientation evidence="9">Cytoplasmic side</orientation>
    </subcellularLocation>
</comment>
<evidence type="ECO:0000256" key="6">
    <source>
        <dbReference type="ARBA" id="ARBA00022927"/>
    </source>
</evidence>
<name>A0ABP0EMV9_9ASCO</name>
<dbReference type="SUPFAM" id="SSF57850">
    <property type="entry name" value="RING/U-box"/>
    <property type="match status" value="1"/>
</dbReference>
<dbReference type="InterPro" id="IPR057307">
    <property type="entry name" value="PEP5_VPS11_N"/>
</dbReference>
<dbReference type="PANTHER" id="PTHR23323:SF24">
    <property type="entry name" value="VACUOLAR PROTEIN SORTING-ASSOCIATED PROTEIN 11 HOMOLOG"/>
    <property type="match status" value="1"/>
</dbReference>
<dbReference type="Pfam" id="PF23341">
    <property type="entry name" value="PEP5_VPS11_N"/>
    <property type="match status" value="1"/>
</dbReference>
<keyword evidence="2 9" id="KW-0813">Transport</keyword>
<dbReference type="EC" id="2.3.2.27" evidence="9"/>
<evidence type="ECO:0000313" key="13">
    <source>
        <dbReference type="EMBL" id="CAK7919377.1"/>
    </source>
</evidence>
<gene>
    <name evidence="13" type="primary">PEP5</name>
    <name evidence="13" type="ORF">CAAN4_G17766</name>
</gene>
<comment type="catalytic activity">
    <reaction evidence="9">
        <text>S-ubiquitinyl-[E2 ubiquitin-conjugating enzyme]-L-cysteine + [acceptor protein]-L-lysine = [E2 ubiquitin-conjugating enzyme]-L-cysteine + N(6)-ubiquitinyl-[acceptor protein]-L-lysine.</text>
        <dbReference type="EC" id="2.3.2.27"/>
    </reaction>
</comment>
<keyword evidence="5" id="KW-0862">Zinc</keyword>
<dbReference type="PROSITE" id="PS50089">
    <property type="entry name" value="ZF_RING_2"/>
    <property type="match status" value="1"/>
</dbReference>
<dbReference type="InterPro" id="IPR013083">
    <property type="entry name" value="Znf_RING/FYVE/PHD"/>
</dbReference>
<evidence type="ECO:0000256" key="5">
    <source>
        <dbReference type="ARBA" id="ARBA00022833"/>
    </source>
</evidence>
<evidence type="ECO:0000256" key="11">
    <source>
        <dbReference type="PROSITE-ProRule" id="PRU01006"/>
    </source>
</evidence>
<evidence type="ECO:0000256" key="3">
    <source>
        <dbReference type="ARBA" id="ARBA00022723"/>
    </source>
</evidence>
<keyword evidence="7 9" id="KW-0472">Membrane</keyword>
<dbReference type="InterPro" id="IPR024763">
    <property type="entry name" value="VPS11_C"/>
</dbReference>
<keyword evidence="9" id="KW-0808">Transferase</keyword>
<dbReference type="Proteomes" id="UP001497600">
    <property type="component" value="Chromosome G"/>
</dbReference>
<comment type="subunit">
    <text evidence="9">Component of the homotypic vacuole fusion and vacuole protein sorting (HOPS) complex. Component of the class C core vacuole/endosome tethering (CORVET) complex.</text>
</comment>
<evidence type="ECO:0000256" key="1">
    <source>
        <dbReference type="ARBA" id="ARBA00007070"/>
    </source>
</evidence>
<evidence type="ECO:0000259" key="12">
    <source>
        <dbReference type="PROSITE" id="PS50089"/>
    </source>
</evidence>
<evidence type="ECO:0000256" key="2">
    <source>
        <dbReference type="ARBA" id="ARBA00022448"/>
    </source>
</evidence>
<keyword evidence="9" id="KW-0926">Vacuole</keyword>
<dbReference type="CDD" id="cd16688">
    <property type="entry name" value="RING-H2_Vps11"/>
    <property type="match status" value="1"/>
</dbReference>